<name>D7CU22_TRURR</name>
<dbReference type="STRING" id="649638.Trad_0786"/>
<dbReference type="InterPro" id="IPR043128">
    <property type="entry name" value="Rev_trsase/Diguanyl_cyclase"/>
</dbReference>
<dbReference type="SMART" id="SM00267">
    <property type="entry name" value="GGDEF"/>
    <property type="match status" value="1"/>
</dbReference>
<dbReference type="Proteomes" id="UP000000379">
    <property type="component" value="Chromosome"/>
</dbReference>
<dbReference type="FunFam" id="3.30.70.270:FF:000001">
    <property type="entry name" value="Diguanylate cyclase domain protein"/>
    <property type="match status" value="1"/>
</dbReference>
<evidence type="ECO:0000313" key="3">
    <source>
        <dbReference type="Proteomes" id="UP000000379"/>
    </source>
</evidence>
<dbReference type="GO" id="GO:1902201">
    <property type="term" value="P:negative regulation of bacterial-type flagellum-dependent cell motility"/>
    <property type="evidence" value="ECO:0007669"/>
    <property type="project" value="TreeGrafter"/>
</dbReference>
<reference evidence="3" key="1">
    <citation type="submission" date="2010-05" db="EMBL/GenBank/DDBJ databases">
        <title>The complete genome of Truepera radiovictris DSM 17093.</title>
        <authorList>
            <consortium name="US DOE Joint Genome Institute (JGI-PGF)"/>
            <person name="Lucas S."/>
            <person name="Copeland A."/>
            <person name="Lapidus A."/>
            <person name="Glavina del Rio T."/>
            <person name="Dalin E."/>
            <person name="Tice H."/>
            <person name="Bruce D."/>
            <person name="Goodwin L."/>
            <person name="Pitluck S."/>
            <person name="Kyrpides N."/>
            <person name="Mavromatis K."/>
            <person name="Ovchinnikova G."/>
            <person name="Munk A.C."/>
            <person name="Detter J.C."/>
            <person name="Han C."/>
            <person name="Tapia R."/>
            <person name="Land M."/>
            <person name="Hauser L."/>
            <person name="Markowitz V."/>
            <person name="Cheng J.-F."/>
            <person name="Hugenholtz P."/>
            <person name="Woyke T."/>
            <person name="Wu D."/>
            <person name="Tindall B."/>
            <person name="Pomrenke H.G."/>
            <person name="Brambilla E."/>
            <person name="Klenk H.-P."/>
            <person name="Eisen J.A."/>
        </authorList>
    </citation>
    <scope>NUCLEOTIDE SEQUENCE [LARGE SCALE GENOMIC DNA]</scope>
    <source>
        <strain evidence="3">DSM 17093 / CIP 108686 / LMG 22925 / RQ-24</strain>
    </source>
</reference>
<feature type="domain" description="GGDEF" evidence="1">
    <location>
        <begin position="62"/>
        <end position="190"/>
    </location>
</feature>
<dbReference type="InterPro" id="IPR029787">
    <property type="entry name" value="Nucleotide_cyclase"/>
</dbReference>
<dbReference type="KEGG" id="tra:Trad_0786"/>
<dbReference type="Gene3D" id="3.30.70.270">
    <property type="match status" value="1"/>
</dbReference>
<dbReference type="AlphaFoldDB" id="D7CU22"/>
<evidence type="ECO:0000259" key="1">
    <source>
        <dbReference type="PROSITE" id="PS50887"/>
    </source>
</evidence>
<dbReference type="SUPFAM" id="SSF55073">
    <property type="entry name" value="Nucleotide cyclase"/>
    <property type="match status" value="1"/>
</dbReference>
<accession>D7CU22</accession>
<dbReference type="PROSITE" id="PS50887">
    <property type="entry name" value="GGDEF"/>
    <property type="match status" value="1"/>
</dbReference>
<reference evidence="2 3" key="2">
    <citation type="journal article" date="2011" name="Stand. Genomic Sci.">
        <title>Complete genome sequence of Truepera radiovictrix type strain (RQ-24).</title>
        <authorList>
            <person name="Ivanova N."/>
            <person name="Rohde C."/>
            <person name="Munk C."/>
            <person name="Nolan M."/>
            <person name="Lucas S."/>
            <person name="Del Rio T.G."/>
            <person name="Tice H."/>
            <person name="Deshpande S."/>
            <person name="Cheng J.F."/>
            <person name="Tapia R."/>
            <person name="Han C."/>
            <person name="Goodwin L."/>
            <person name="Pitluck S."/>
            <person name="Liolios K."/>
            <person name="Mavromatis K."/>
            <person name="Mikhailova N."/>
            <person name="Pati A."/>
            <person name="Chen A."/>
            <person name="Palaniappan K."/>
            <person name="Land M."/>
            <person name="Hauser L."/>
            <person name="Chang Y.J."/>
            <person name="Jeffries C.D."/>
            <person name="Brambilla E."/>
            <person name="Rohde M."/>
            <person name="Goker M."/>
            <person name="Tindall B.J."/>
            <person name="Woyke T."/>
            <person name="Bristow J."/>
            <person name="Eisen J.A."/>
            <person name="Markowitz V."/>
            <person name="Hugenholtz P."/>
            <person name="Kyrpides N.C."/>
            <person name="Klenk H.P."/>
            <person name="Lapidus A."/>
        </authorList>
    </citation>
    <scope>NUCLEOTIDE SEQUENCE [LARGE SCALE GENOMIC DNA]</scope>
    <source>
        <strain evidence="3">DSM 17093 / CIP 108686 / LMG 22925 / RQ-24</strain>
    </source>
</reference>
<dbReference type="PANTHER" id="PTHR45138">
    <property type="entry name" value="REGULATORY COMPONENTS OF SENSORY TRANSDUCTION SYSTEM"/>
    <property type="match status" value="1"/>
</dbReference>
<dbReference type="GO" id="GO:0052621">
    <property type="term" value="F:diguanylate cyclase activity"/>
    <property type="evidence" value="ECO:0007669"/>
    <property type="project" value="TreeGrafter"/>
</dbReference>
<evidence type="ECO:0000313" key="2">
    <source>
        <dbReference type="EMBL" id="ADI13920.1"/>
    </source>
</evidence>
<sequence>MPRKRCCWPCSPPHAQGAQRATERAAQLERQAFFDALTGVANRWRAEALLASRLADLRCGAPPFGVLVVDIDHFKGVNDRYGHGVGDAVLREVAAQLSRHVRSGDTLARWGGEEFVVLAPAAGEGELARLGERLRQAVAAAPLAGHAVTVSVGGACATRKDVAATLIARADRALYRAKRAGRNRTVVETGSE</sequence>
<dbReference type="GO" id="GO:0005886">
    <property type="term" value="C:plasma membrane"/>
    <property type="evidence" value="ECO:0007669"/>
    <property type="project" value="TreeGrafter"/>
</dbReference>
<gene>
    <name evidence="2" type="ordered locus">Trad_0786</name>
</gene>
<dbReference type="CDD" id="cd01949">
    <property type="entry name" value="GGDEF"/>
    <property type="match status" value="1"/>
</dbReference>
<dbReference type="NCBIfam" id="TIGR00254">
    <property type="entry name" value="GGDEF"/>
    <property type="match status" value="1"/>
</dbReference>
<dbReference type="InterPro" id="IPR050469">
    <property type="entry name" value="Diguanylate_Cyclase"/>
</dbReference>
<dbReference type="EMBL" id="CP002049">
    <property type="protein sequence ID" value="ADI13920.1"/>
    <property type="molecule type" value="Genomic_DNA"/>
</dbReference>
<dbReference type="InterPro" id="IPR000160">
    <property type="entry name" value="GGDEF_dom"/>
</dbReference>
<dbReference type="RefSeq" id="WP_013177292.1">
    <property type="nucleotide sequence ID" value="NC_014221.1"/>
</dbReference>
<dbReference type="HOGENOM" id="CLU_000445_11_16_0"/>
<protein>
    <submittedName>
        <fullName evidence="2">Diguanylate cyclase</fullName>
    </submittedName>
</protein>
<dbReference type="GO" id="GO:0043709">
    <property type="term" value="P:cell adhesion involved in single-species biofilm formation"/>
    <property type="evidence" value="ECO:0007669"/>
    <property type="project" value="TreeGrafter"/>
</dbReference>
<organism evidence="2 3">
    <name type="scientific">Truepera radiovictrix (strain DSM 17093 / CIP 108686 / LMG 22925 / RQ-24)</name>
    <dbReference type="NCBI Taxonomy" id="649638"/>
    <lineage>
        <taxon>Bacteria</taxon>
        <taxon>Thermotogati</taxon>
        <taxon>Deinococcota</taxon>
        <taxon>Deinococci</taxon>
        <taxon>Trueperales</taxon>
        <taxon>Trueperaceae</taxon>
        <taxon>Truepera</taxon>
    </lineage>
</organism>
<dbReference type="Pfam" id="PF00990">
    <property type="entry name" value="GGDEF"/>
    <property type="match status" value="1"/>
</dbReference>
<dbReference type="PANTHER" id="PTHR45138:SF9">
    <property type="entry name" value="DIGUANYLATE CYCLASE DGCM-RELATED"/>
    <property type="match status" value="1"/>
</dbReference>
<proteinExistence type="predicted"/>
<dbReference type="eggNOG" id="COG2199">
    <property type="taxonomic scope" value="Bacteria"/>
</dbReference>
<keyword evidence="3" id="KW-1185">Reference proteome</keyword>